<evidence type="ECO:0000313" key="3">
    <source>
        <dbReference type="EMBL" id="EEA89389.1"/>
    </source>
</evidence>
<dbReference type="EMBL" id="ABXJ01000147">
    <property type="protein sequence ID" value="EEA89389.1"/>
    <property type="molecule type" value="Genomic_DNA"/>
</dbReference>
<accession>B6GEB6</accession>
<dbReference type="Proteomes" id="UP000003560">
    <property type="component" value="Unassembled WGS sequence"/>
</dbReference>
<protein>
    <submittedName>
        <fullName evidence="3">DNA-binding helix-turn-helix protein</fullName>
    </submittedName>
</protein>
<dbReference type="PROSITE" id="PS50943">
    <property type="entry name" value="HTH_CROC1"/>
    <property type="match status" value="1"/>
</dbReference>
<dbReference type="HOGENOM" id="CLU_1802823_0_0_11"/>
<evidence type="ECO:0000256" key="1">
    <source>
        <dbReference type="SAM" id="MobiDB-lite"/>
    </source>
</evidence>
<evidence type="ECO:0000259" key="2">
    <source>
        <dbReference type="PROSITE" id="PS50943"/>
    </source>
</evidence>
<feature type="compositionally biased region" description="Polar residues" evidence="1">
    <location>
        <begin position="97"/>
        <end position="106"/>
    </location>
</feature>
<dbReference type="InterPro" id="IPR010982">
    <property type="entry name" value="Lambda_DNA-bd_dom_sf"/>
</dbReference>
<keyword evidence="4" id="KW-1185">Reference proteome</keyword>
<sequence>MQTFADRLNCILLHEEAPMDTLPIVTPRQAGIYVRRSREHQGLTRAQLAEAAGVSERLLASLELGDATGIRLDKLLAVFSALGIGLAAQGESIGQAQADNGSQAASTPHPKTAANGVAQTTPGKRNRRTPAQSSSSGHTPDPSIAYQNLLAEIARDQGIKLATADTPPFIGIAR</sequence>
<dbReference type="GO" id="GO:0003677">
    <property type="term" value="F:DNA binding"/>
    <property type="evidence" value="ECO:0007669"/>
    <property type="project" value="UniProtKB-KW"/>
</dbReference>
<dbReference type="eggNOG" id="COG3620">
    <property type="taxonomic scope" value="Bacteria"/>
</dbReference>
<reference evidence="3 4" key="2">
    <citation type="submission" date="2008-10" db="EMBL/GenBank/DDBJ databases">
        <authorList>
            <person name="Fulton L."/>
            <person name="Clifton S."/>
            <person name="Fulton B."/>
            <person name="Xu J."/>
            <person name="Minx P."/>
            <person name="Pepin K.H."/>
            <person name="Johnson M."/>
            <person name="Thiruvilangam P."/>
            <person name="Bhonagiri V."/>
            <person name="Nash W.E."/>
            <person name="Mardis E.R."/>
            <person name="Wilson R.K."/>
        </authorList>
    </citation>
    <scope>NUCLEOTIDE SEQUENCE [LARGE SCALE GENOMIC DNA]</scope>
    <source>
        <strain evidence="3 4">DSM 13279</strain>
    </source>
</reference>
<reference evidence="3 4" key="1">
    <citation type="submission" date="2008-10" db="EMBL/GenBank/DDBJ databases">
        <title>Draft genome sequence of Collinsella stercoris (DSM 13279).</title>
        <authorList>
            <person name="Sudarsanam P."/>
            <person name="Ley R."/>
            <person name="Guruge J."/>
            <person name="Turnbaugh P.J."/>
            <person name="Mahowald M."/>
            <person name="Liep D."/>
            <person name="Gordon J."/>
        </authorList>
    </citation>
    <scope>NUCLEOTIDE SEQUENCE [LARGE SCALE GENOMIC DNA]</scope>
    <source>
        <strain evidence="3 4">DSM 13279</strain>
    </source>
</reference>
<organism evidence="3 4">
    <name type="scientific">Collinsella stercoris DSM 13279</name>
    <dbReference type="NCBI Taxonomy" id="445975"/>
    <lineage>
        <taxon>Bacteria</taxon>
        <taxon>Bacillati</taxon>
        <taxon>Actinomycetota</taxon>
        <taxon>Coriobacteriia</taxon>
        <taxon>Coriobacteriales</taxon>
        <taxon>Coriobacteriaceae</taxon>
        <taxon>Collinsella</taxon>
    </lineage>
</organism>
<dbReference type="InterPro" id="IPR001387">
    <property type="entry name" value="Cro/C1-type_HTH"/>
</dbReference>
<evidence type="ECO:0000313" key="4">
    <source>
        <dbReference type="Proteomes" id="UP000003560"/>
    </source>
</evidence>
<dbReference type="Pfam" id="PF01381">
    <property type="entry name" value="HTH_3"/>
    <property type="match status" value="1"/>
</dbReference>
<feature type="compositionally biased region" description="Polar residues" evidence="1">
    <location>
        <begin position="117"/>
        <end position="138"/>
    </location>
</feature>
<dbReference type="SMART" id="SM00530">
    <property type="entry name" value="HTH_XRE"/>
    <property type="match status" value="1"/>
</dbReference>
<gene>
    <name evidence="3" type="ORF">COLSTE_02453</name>
</gene>
<name>B6GEB6_9ACTN</name>
<dbReference type="STRING" id="445975.COLSTE_02453"/>
<dbReference type="AlphaFoldDB" id="B6GEB6"/>
<dbReference type="SUPFAM" id="SSF47413">
    <property type="entry name" value="lambda repressor-like DNA-binding domains"/>
    <property type="match status" value="1"/>
</dbReference>
<feature type="domain" description="HTH cro/C1-type" evidence="2">
    <location>
        <begin position="34"/>
        <end position="89"/>
    </location>
</feature>
<proteinExistence type="predicted"/>
<dbReference type="Gene3D" id="1.10.260.40">
    <property type="entry name" value="lambda repressor-like DNA-binding domains"/>
    <property type="match status" value="1"/>
</dbReference>
<keyword evidence="3" id="KW-0238">DNA-binding</keyword>
<comment type="caution">
    <text evidence="3">The sequence shown here is derived from an EMBL/GenBank/DDBJ whole genome shotgun (WGS) entry which is preliminary data.</text>
</comment>
<dbReference type="CDD" id="cd00093">
    <property type="entry name" value="HTH_XRE"/>
    <property type="match status" value="1"/>
</dbReference>
<feature type="region of interest" description="Disordered" evidence="1">
    <location>
        <begin position="97"/>
        <end position="143"/>
    </location>
</feature>